<name>L7JB31_PYRO1</name>
<proteinExistence type="predicted"/>
<reference evidence="1" key="1">
    <citation type="journal article" date="2012" name="PLoS Genet.">
        <title>Comparative analysis of the genomes of two field isolates of the rice blast fungus Magnaporthe oryzae.</title>
        <authorList>
            <person name="Xue M."/>
            <person name="Yang J."/>
            <person name="Li Z."/>
            <person name="Hu S."/>
            <person name="Yao N."/>
            <person name="Dean R.A."/>
            <person name="Zhao W."/>
            <person name="Shen M."/>
            <person name="Zhang H."/>
            <person name="Li C."/>
            <person name="Liu L."/>
            <person name="Cao L."/>
            <person name="Xu X."/>
            <person name="Xing Y."/>
            <person name="Hsiang T."/>
            <person name="Zhang Z."/>
            <person name="Xu J.R."/>
            <person name="Peng Y.L."/>
        </authorList>
    </citation>
    <scope>NUCLEOTIDE SEQUENCE [LARGE SCALE GENOMIC DNA]</scope>
    <source>
        <strain evidence="1">P131</strain>
    </source>
</reference>
<protein>
    <submittedName>
        <fullName evidence="1">Uncharacterized protein</fullName>
    </submittedName>
</protein>
<evidence type="ECO:0000313" key="1">
    <source>
        <dbReference type="EMBL" id="ELQ65044.1"/>
    </source>
</evidence>
<dbReference type="EMBL" id="JH795605">
    <property type="protein sequence ID" value="ELQ65044.1"/>
    <property type="molecule type" value="Genomic_DNA"/>
</dbReference>
<gene>
    <name evidence="1" type="ORF">OOW_P131scaffold00536g1</name>
</gene>
<accession>L7JB31</accession>
<feature type="non-terminal residue" evidence="1">
    <location>
        <position position="94"/>
    </location>
</feature>
<dbReference type="AlphaFoldDB" id="L7JB31"/>
<sequence length="94" mass="10551">SVNEGKREQIPGDMYLLHNAASVRFKGGDPNDSPDRFDFVDGRGLYQRIRGLGSEYVNFTTQLQSQKLEAFCVHPCPKKCKAPRTKNSQHLGTP</sequence>
<organism>
    <name type="scientific">Pyricularia oryzae (strain P131)</name>
    <name type="common">Rice blast fungus</name>
    <name type="synonym">Magnaporthe oryzae</name>
    <dbReference type="NCBI Taxonomy" id="1143193"/>
    <lineage>
        <taxon>Eukaryota</taxon>
        <taxon>Fungi</taxon>
        <taxon>Dikarya</taxon>
        <taxon>Ascomycota</taxon>
        <taxon>Pezizomycotina</taxon>
        <taxon>Sordariomycetes</taxon>
        <taxon>Sordariomycetidae</taxon>
        <taxon>Magnaporthales</taxon>
        <taxon>Pyriculariaceae</taxon>
        <taxon>Pyricularia</taxon>
    </lineage>
</organism>